<comment type="subcellular location">
    <subcellularLocation>
        <location evidence="1">Membrane</location>
        <topology evidence="1">Multi-pass membrane protein</topology>
    </subcellularLocation>
</comment>
<feature type="transmembrane region" description="Helical" evidence="5">
    <location>
        <begin position="234"/>
        <end position="251"/>
    </location>
</feature>
<dbReference type="Pfam" id="PF01040">
    <property type="entry name" value="UbiA"/>
    <property type="match status" value="1"/>
</dbReference>
<evidence type="ECO:0000256" key="2">
    <source>
        <dbReference type="ARBA" id="ARBA00022692"/>
    </source>
</evidence>
<keyword evidence="4 5" id="KW-0472">Membrane</keyword>
<dbReference type="Gene3D" id="1.10.357.140">
    <property type="entry name" value="UbiA prenyltransferase"/>
    <property type="match status" value="1"/>
</dbReference>
<feature type="transmembrane region" description="Helical" evidence="5">
    <location>
        <begin position="99"/>
        <end position="132"/>
    </location>
</feature>
<dbReference type="InterPro" id="IPR044878">
    <property type="entry name" value="UbiA_sf"/>
</dbReference>
<dbReference type="Proteomes" id="UP000632454">
    <property type="component" value="Unassembled WGS sequence"/>
</dbReference>
<organism evidence="6 7">
    <name type="scientific">Williamsia phyllosphaerae</name>
    <dbReference type="NCBI Taxonomy" id="885042"/>
    <lineage>
        <taxon>Bacteria</taxon>
        <taxon>Bacillati</taxon>
        <taxon>Actinomycetota</taxon>
        <taxon>Actinomycetes</taxon>
        <taxon>Mycobacteriales</taxon>
        <taxon>Nocardiaceae</taxon>
        <taxon>Williamsia</taxon>
    </lineage>
</organism>
<dbReference type="EMBL" id="BMCS01000002">
    <property type="protein sequence ID" value="GGF37009.1"/>
    <property type="molecule type" value="Genomic_DNA"/>
</dbReference>
<feature type="transmembrane region" description="Helical" evidence="5">
    <location>
        <begin position="139"/>
        <end position="161"/>
    </location>
</feature>
<dbReference type="RefSeq" id="WP_229705280.1">
    <property type="nucleotide sequence ID" value="NZ_BMCS01000002.1"/>
</dbReference>
<feature type="transmembrane region" description="Helical" evidence="5">
    <location>
        <begin position="258"/>
        <end position="275"/>
    </location>
</feature>
<keyword evidence="7" id="KW-1185">Reference proteome</keyword>
<evidence type="ECO:0000313" key="6">
    <source>
        <dbReference type="EMBL" id="GGF37009.1"/>
    </source>
</evidence>
<evidence type="ECO:0000256" key="3">
    <source>
        <dbReference type="ARBA" id="ARBA00022989"/>
    </source>
</evidence>
<evidence type="ECO:0000256" key="5">
    <source>
        <dbReference type="SAM" id="Phobius"/>
    </source>
</evidence>
<name>A0ABQ1V3V0_9NOCA</name>
<keyword evidence="2 5" id="KW-0812">Transmembrane</keyword>
<gene>
    <name evidence="6" type="ORF">GCM10007298_35940</name>
</gene>
<dbReference type="Gene3D" id="1.20.120.1780">
    <property type="entry name" value="UbiA prenyltransferase"/>
    <property type="match status" value="1"/>
</dbReference>
<keyword evidence="3 5" id="KW-1133">Transmembrane helix</keyword>
<dbReference type="InterPro" id="IPR000537">
    <property type="entry name" value="UbiA_prenyltransferase"/>
</dbReference>
<evidence type="ECO:0000256" key="4">
    <source>
        <dbReference type="ARBA" id="ARBA00023136"/>
    </source>
</evidence>
<protein>
    <submittedName>
        <fullName evidence="6">Membrane protein</fullName>
    </submittedName>
</protein>
<feature type="transmembrane region" description="Helical" evidence="5">
    <location>
        <begin position="167"/>
        <end position="189"/>
    </location>
</feature>
<evidence type="ECO:0000256" key="1">
    <source>
        <dbReference type="ARBA" id="ARBA00004141"/>
    </source>
</evidence>
<evidence type="ECO:0000313" key="7">
    <source>
        <dbReference type="Proteomes" id="UP000632454"/>
    </source>
</evidence>
<accession>A0ABQ1V3V0</accession>
<comment type="caution">
    <text evidence="6">The sequence shown here is derived from an EMBL/GenBank/DDBJ whole genome shotgun (WGS) entry which is preliminary data.</text>
</comment>
<reference evidence="7" key="1">
    <citation type="journal article" date="2019" name="Int. J. Syst. Evol. Microbiol.">
        <title>The Global Catalogue of Microorganisms (GCM) 10K type strain sequencing project: providing services to taxonomists for standard genome sequencing and annotation.</title>
        <authorList>
            <consortium name="The Broad Institute Genomics Platform"/>
            <consortium name="The Broad Institute Genome Sequencing Center for Infectious Disease"/>
            <person name="Wu L."/>
            <person name="Ma J."/>
        </authorList>
    </citation>
    <scope>NUCLEOTIDE SEQUENCE [LARGE SCALE GENOMIC DNA]</scope>
    <source>
        <strain evidence="7">CCM 7855</strain>
    </source>
</reference>
<sequence length="276" mass="27927">MMPVGGGHPQRAIRTTMALVRASHPVPGSAVTLLTVALALTNGVSTRVSIALAVAVLAGQLVVGWTNDLFDRGRDVQVGRTDKPLAGGELTPRTVAATAALFGVICVAASLACGVAAGSVHLVLGVGAGLLYNAGVKSTVFSAVPYLVAFGSLPVVVMLAADPSRLPHVWMVVVAGVLGVGAHLLNVFPDLDDDEATGVRGLPHRLGRRRIPGVAAVLLLAATAVCVAATSPSWLHWVALAAVIAVIAATVRGRGRTPFYGAIVVAGVDAALVIFG</sequence>
<proteinExistence type="predicted"/>